<dbReference type="AlphaFoldDB" id="A0A6G3ZUW3"/>
<dbReference type="EMBL" id="JAAIKC010000002">
    <property type="protein sequence ID" value="NEW05932.1"/>
    <property type="molecule type" value="Genomic_DNA"/>
</dbReference>
<comment type="caution">
    <text evidence="1">The sequence shown here is derived from an EMBL/GenBank/DDBJ whole genome shotgun (WGS) entry which is preliminary data.</text>
</comment>
<reference evidence="1" key="1">
    <citation type="submission" date="2020-02" db="EMBL/GenBank/DDBJ databases">
        <authorList>
            <person name="Shen X.-R."/>
            <person name="Zhang Y.-X."/>
        </authorList>
    </citation>
    <scope>NUCLEOTIDE SEQUENCE</scope>
    <source>
        <strain evidence="1">SYP-B3998</strain>
    </source>
</reference>
<protein>
    <submittedName>
        <fullName evidence="1">Uncharacterized protein</fullName>
    </submittedName>
</protein>
<proteinExistence type="predicted"/>
<organism evidence="1">
    <name type="scientific">Paenibacillus sp. SYP-B3998</name>
    <dbReference type="NCBI Taxonomy" id="2678564"/>
    <lineage>
        <taxon>Bacteria</taxon>
        <taxon>Bacillati</taxon>
        <taxon>Bacillota</taxon>
        <taxon>Bacilli</taxon>
        <taxon>Bacillales</taxon>
        <taxon>Paenibacillaceae</taxon>
        <taxon>Paenibacillus</taxon>
    </lineage>
</organism>
<accession>A0A6G3ZUW3</accession>
<name>A0A6G3ZUW3_9BACL</name>
<sequence length="124" mass="14499">MEQKIKFERGDSVKFGKEWCKENHSKHLIGKTVMMTPQWFEYDNGLYCEEQECPGMLEEGSDEPESVYHLFGNEFENFMDCELVKGSESDKVAYQKIITDAQEVEAKAWEKFTAEEHDFSHIEG</sequence>
<evidence type="ECO:0000313" key="1">
    <source>
        <dbReference type="EMBL" id="NEW05932.1"/>
    </source>
</evidence>
<gene>
    <name evidence="1" type="ORF">GK047_07905</name>
</gene>
<dbReference type="RefSeq" id="WP_163943871.1">
    <property type="nucleotide sequence ID" value="NZ_JAAIKC010000002.1"/>
</dbReference>